<evidence type="ECO:0000256" key="3">
    <source>
        <dbReference type="ARBA" id="ARBA00022448"/>
    </source>
</evidence>
<organism evidence="14 15">
    <name type="scientific">Pseudonocardia ailaonensis</name>
    <dbReference type="NCBI Taxonomy" id="367279"/>
    <lineage>
        <taxon>Bacteria</taxon>
        <taxon>Bacillati</taxon>
        <taxon>Actinomycetota</taxon>
        <taxon>Actinomycetes</taxon>
        <taxon>Pseudonocardiales</taxon>
        <taxon>Pseudonocardiaceae</taxon>
        <taxon>Pseudonocardia</taxon>
    </lineage>
</organism>
<keyword evidence="7" id="KW-0630">Potassium</keyword>
<dbReference type="EMBL" id="BAAAQK010000003">
    <property type="protein sequence ID" value="GAA1835060.1"/>
    <property type="molecule type" value="Genomic_DNA"/>
</dbReference>
<keyword evidence="11" id="KW-0407">Ion channel</keyword>
<keyword evidence="9" id="KW-0406">Ion transport</keyword>
<proteinExistence type="inferred from homology"/>
<evidence type="ECO:0000256" key="9">
    <source>
        <dbReference type="ARBA" id="ARBA00023065"/>
    </source>
</evidence>
<evidence type="ECO:0000256" key="2">
    <source>
        <dbReference type="ARBA" id="ARBA00006920"/>
    </source>
</evidence>
<sequence length="219" mass="24012">MDSTEDDESRADGAPVADNSLGRLLALADGVFAIAMTLLALDLRVPQLPDGATEAQLLAALRDELPSVGTYLLSFYVVANYWLGHHRLMRSVTRTHPRLIVHTLALLLLVAALPFPSSLLAEYGSRPIALVIYAGVNIVASLVILSLRRDLRAYELRSGPTDRSSWFESGLEVRGNLAVFALCIPVAYLVPSWAPFTLVLLAVAGRLGAVARWWRRRRQ</sequence>
<keyword evidence="3" id="KW-0813">Transport</keyword>
<keyword evidence="4" id="KW-0633">Potassium transport</keyword>
<feature type="transmembrane region" description="Helical" evidence="13">
    <location>
        <begin position="196"/>
        <end position="214"/>
    </location>
</feature>
<evidence type="ECO:0000256" key="1">
    <source>
        <dbReference type="ARBA" id="ARBA00004141"/>
    </source>
</evidence>
<keyword evidence="10 13" id="KW-0472">Membrane</keyword>
<comment type="caution">
    <text evidence="14">The sequence shown here is derived from an EMBL/GenBank/DDBJ whole genome shotgun (WGS) entry which is preliminary data.</text>
</comment>
<dbReference type="RefSeq" id="WP_344413134.1">
    <property type="nucleotide sequence ID" value="NZ_BAAAQK010000003.1"/>
</dbReference>
<comment type="catalytic activity">
    <reaction evidence="12">
        <text>K(+)(in) = K(+)(out)</text>
        <dbReference type="Rhea" id="RHEA:29463"/>
        <dbReference type="ChEBI" id="CHEBI:29103"/>
    </reaction>
</comment>
<feature type="transmembrane region" description="Helical" evidence="13">
    <location>
        <begin position="95"/>
        <end position="115"/>
    </location>
</feature>
<evidence type="ECO:0000256" key="12">
    <source>
        <dbReference type="ARBA" id="ARBA00034430"/>
    </source>
</evidence>
<evidence type="ECO:0000256" key="8">
    <source>
        <dbReference type="ARBA" id="ARBA00022989"/>
    </source>
</evidence>
<feature type="transmembrane region" description="Helical" evidence="13">
    <location>
        <begin position="65"/>
        <end position="83"/>
    </location>
</feature>
<name>A0ABN2MQ92_9PSEU</name>
<dbReference type="Pfam" id="PF06736">
    <property type="entry name" value="TMEM175"/>
    <property type="match status" value="1"/>
</dbReference>
<keyword evidence="15" id="KW-1185">Reference proteome</keyword>
<evidence type="ECO:0000256" key="13">
    <source>
        <dbReference type="SAM" id="Phobius"/>
    </source>
</evidence>
<evidence type="ECO:0000256" key="7">
    <source>
        <dbReference type="ARBA" id="ARBA00022958"/>
    </source>
</evidence>
<comment type="subcellular location">
    <subcellularLocation>
        <location evidence="1">Membrane</location>
        <topology evidence="1">Multi-pass membrane protein</topology>
    </subcellularLocation>
</comment>
<evidence type="ECO:0000256" key="6">
    <source>
        <dbReference type="ARBA" id="ARBA00022826"/>
    </source>
</evidence>
<dbReference type="PANTHER" id="PTHR31462:SF5">
    <property type="entry name" value="ENDOSOMAL_LYSOSOMAL PROTON CHANNEL TMEM175"/>
    <property type="match status" value="1"/>
</dbReference>
<evidence type="ECO:0000256" key="4">
    <source>
        <dbReference type="ARBA" id="ARBA00022538"/>
    </source>
</evidence>
<dbReference type="InterPro" id="IPR010617">
    <property type="entry name" value="TMEM175-like"/>
</dbReference>
<evidence type="ECO:0000256" key="5">
    <source>
        <dbReference type="ARBA" id="ARBA00022692"/>
    </source>
</evidence>
<accession>A0ABN2MQ92</accession>
<feature type="transmembrane region" description="Helical" evidence="13">
    <location>
        <begin position="127"/>
        <end position="147"/>
    </location>
</feature>
<keyword evidence="8 13" id="KW-1133">Transmembrane helix</keyword>
<evidence type="ECO:0000256" key="10">
    <source>
        <dbReference type="ARBA" id="ARBA00023136"/>
    </source>
</evidence>
<evidence type="ECO:0000313" key="15">
    <source>
        <dbReference type="Proteomes" id="UP001500449"/>
    </source>
</evidence>
<dbReference type="PANTHER" id="PTHR31462">
    <property type="entry name" value="ENDOSOMAL/LYSOSOMAL POTASSIUM CHANNEL TMEM175"/>
    <property type="match status" value="1"/>
</dbReference>
<dbReference type="Proteomes" id="UP001500449">
    <property type="component" value="Unassembled WGS sequence"/>
</dbReference>
<protein>
    <submittedName>
        <fullName evidence="14">TMEM175 family protein</fullName>
    </submittedName>
</protein>
<evidence type="ECO:0000313" key="14">
    <source>
        <dbReference type="EMBL" id="GAA1835060.1"/>
    </source>
</evidence>
<comment type="similarity">
    <text evidence="2">Belongs to the TMEM175 family.</text>
</comment>
<keyword evidence="5 13" id="KW-0812">Transmembrane</keyword>
<gene>
    <name evidence="14" type="ORF">GCM10009836_11760</name>
</gene>
<keyword evidence="6" id="KW-0631">Potassium channel</keyword>
<evidence type="ECO:0000256" key="11">
    <source>
        <dbReference type="ARBA" id="ARBA00023303"/>
    </source>
</evidence>
<reference evidence="14 15" key="1">
    <citation type="journal article" date="2019" name="Int. J. Syst. Evol. Microbiol.">
        <title>The Global Catalogue of Microorganisms (GCM) 10K type strain sequencing project: providing services to taxonomists for standard genome sequencing and annotation.</title>
        <authorList>
            <consortium name="The Broad Institute Genomics Platform"/>
            <consortium name="The Broad Institute Genome Sequencing Center for Infectious Disease"/>
            <person name="Wu L."/>
            <person name="Ma J."/>
        </authorList>
    </citation>
    <scope>NUCLEOTIDE SEQUENCE [LARGE SCALE GENOMIC DNA]</scope>
    <source>
        <strain evidence="14 15">JCM 16009</strain>
    </source>
</reference>